<sequence length="609" mass="64603">MSPPVEQYERESDKGEISHHELSTGDTPAESYARDDHGEPVTVLGTMGQDPNEKTKIPLSAYIIIGLVALGQMNNAYLGVSPAVAAYTIAANLGAPAKQQWIVQAQGIPSIVSGPIIAVISDVYGRKTAVLGLLGMAIAACIVCMVTTNIDVIIFGQTLNGVAAGISGLLFAIPAEVVPSRYRAVVQGINSGSGFFGVFLAFMSTGNAIAADPKFGFRWIWRVQLIMNGIIFIGIAIVYKPLPRTKSAETTLRHRVKQLDWIGYLLLTGGLVPLLMGFAWASDPTFGWSDPHASACVGIGFAAFIACGVWEWKGTSTGFLHHALFNDGWNFALAVLLCAVEGDIFYLVNNIYTGEVFGLWFGTRPAMQQNAALLPFYVAVLIATPFIMWYTTKTKDVKNPLIAAFAIQLVGVIGLGTCTATSYARALAFNAIMGFGFAALLMLLITIIQLSSPPLFIGVASALAISSRTLGGTIGYGIALVIQNDVYQSKVTPYVAKAVVPLGFDQANIGALLGAISSHNATIIGQVPGSSPAVVAAASTAISDAQAFSYGIVWYSSIPAIALGLIAMWFIKNPAKRMDWIVDAPLKSKNQQAHGHAATEEAHDEDLKA</sequence>
<evidence type="ECO:0000313" key="6">
    <source>
        <dbReference type="Proteomes" id="UP000322225"/>
    </source>
</evidence>
<evidence type="ECO:0000313" key="5">
    <source>
        <dbReference type="EMBL" id="WWD19962.1"/>
    </source>
</evidence>
<evidence type="ECO:0000256" key="1">
    <source>
        <dbReference type="ARBA" id="ARBA00004141"/>
    </source>
</evidence>
<dbReference type="PANTHER" id="PTHR23501:SF195">
    <property type="entry name" value="PEP5"/>
    <property type="match status" value="1"/>
</dbReference>
<dbReference type="GO" id="GO:0022857">
    <property type="term" value="F:transmembrane transporter activity"/>
    <property type="evidence" value="ECO:0007669"/>
    <property type="project" value="InterPro"/>
</dbReference>
<evidence type="ECO:0000256" key="3">
    <source>
        <dbReference type="ARBA" id="ARBA00022989"/>
    </source>
</evidence>
<dbReference type="InterPro" id="IPR020846">
    <property type="entry name" value="MFS_dom"/>
</dbReference>
<dbReference type="PROSITE" id="PS50850">
    <property type="entry name" value="MFS"/>
    <property type="match status" value="1"/>
</dbReference>
<dbReference type="RefSeq" id="XP_031860283.1">
    <property type="nucleotide sequence ID" value="XM_032005322.1"/>
</dbReference>
<dbReference type="Gene3D" id="1.20.1250.20">
    <property type="entry name" value="MFS general substrate transporter like domains"/>
    <property type="match status" value="1"/>
</dbReference>
<dbReference type="EMBL" id="CP144057">
    <property type="protein sequence ID" value="WWD19962.1"/>
    <property type="molecule type" value="Genomic_DNA"/>
</dbReference>
<dbReference type="InterPro" id="IPR036259">
    <property type="entry name" value="MFS_trans_sf"/>
</dbReference>
<organism evidence="5 6">
    <name type="scientific">Kwoniella shandongensis</name>
    <dbReference type="NCBI Taxonomy" id="1734106"/>
    <lineage>
        <taxon>Eukaryota</taxon>
        <taxon>Fungi</taxon>
        <taxon>Dikarya</taxon>
        <taxon>Basidiomycota</taxon>
        <taxon>Agaricomycotina</taxon>
        <taxon>Tremellomycetes</taxon>
        <taxon>Tremellales</taxon>
        <taxon>Cryptococcaceae</taxon>
        <taxon>Kwoniella</taxon>
    </lineage>
</organism>
<comment type="subcellular location">
    <subcellularLocation>
        <location evidence="1">Membrane</location>
        <topology evidence="1">Multi-pass membrane protein</topology>
    </subcellularLocation>
</comment>
<dbReference type="Proteomes" id="UP000322225">
    <property type="component" value="Chromosome 7"/>
</dbReference>
<dbReference type="GeneID" id="43589465"/>
<dbReference type="PANTHER" id="PTHR23501">
    <property type="entry name" value="MAJOR FACILITATOR SUPERFAMILY"/>
    <property type="match status" value="1"/>
</dbReference>
<dbReference type="PROSITE" id="PS00216">
    <property type="entry name" value="SUGAR_TRANSPORT_1"/>
    <property type="match status" value="1"/>
</dbReference>
<dbReference type="InterPro" id="IPR005829">
    <property type="entry name" value="Sugar_transporter_CS"/>
</dbReference>
<reference evidence="5" key="1">
    <citation type="submission" date="2017-08" db="EMBL/GenBank/DDBJ databases">
        <authorList>
            <person name="Cuomo C."/>
            <person name="Billmyre B."/>
            <person name="Heitman J."/>
        </authorList>
    </citation>
    <scope>NUCLEOTIDE SEQUENCE</scope>
    <source>
        <strain evidence="5">CBS 12478</strain>
    </source>
</reference>
<dbReference type="GO" id="GO:0005886">
    <property type="term" value="C:plasma membrane"/>
    <property type="evidence" value="ECO:0007669"/>
    <property type="project" value="TreeGrafter"/>
</dbReference>
<dbReference type="SUPFAM" id="SSF103473">
    <property type="entry name" value="MFS general substrate transporter"/>
    <property type="match status" value="1"/>
</dbReference>
<proteinExistence type="predicted"/>
<dbReference type="AlphaFoldDB" id="A0A5M6C184"/>
<keyword evidence="6" id="KW-1185">Reference proteome</keyword>
<keyword evidence="4" id="KW-0472">Membrane</keyword>
<accession>A0A5M6C184</accession>
<evidence type="ECO:0000256" key="4">
    <source>
        <dbReference type="ARBA" id="ARBA00023136"/>
    </source>
</evidence>
<name>A0A5M6C184_9TREE</name>
<dbReference type="InterPro" id="IPR011701">
    <property type="entry name" value="MFS"/>
</dbReference>
<gene>
    <name evidence="5" type="ORF">CI109_104435</name>
</gene>
<evidence type="ECO:0000256" key="2">
    <source>
        <dbReference type="ARBA" id="ARBA00022692"/>
    </source>
</evidence>
<dbReference type="Pfam" id="PF07690">
    <property type="entry name" value="MFS_1"/>
    <property type="match status" value="1"/>
</dbReference>
<keyword evidence="2" id="KW-0812">Transmembrane</keyword>
<keyword evidence="3" id="KW-1133">Transmembrane helix</keyword>
<dbReference type="KEGG" id="ksn:43589465"/>
<reference evidence="5" key="2">
    <citation type="submission" date="2024-01" db="EMBL/GenBank/DDBJ databases">
        <title>Comparative genomics of Cryptococcus and Kwoniella reveals pathogenesis evolution and contrasting modes of karyotype evolution via chromosome fusion or intercentromeric recombination.</title>
        <authorList>
            <person name="Coelho M.A."/>
            <person name="David-Palma M."/>
            <person name="Shea T."/>
            <person name="Bowers K."/>
            <person name="McGinley-Smith S."/>
            <person name="Mohammad A.W."/>
            <person name="Gnirke A."/>
            <person name="Yurkov A.M."/>
            <person name="Nowrousian M."/>
            <person name="Sun S."/>
            <person name="Cuomo C.A."/>
            <person name="Heitman J."/>
        </authorList>
    </citation>
    <scope>NUCLEOTIDE SEQUENCE</scope>
    <source>
        <strain evidence="5">CBS 12478</strain>
    </source>
</reference>
<protein>
    <submittedName>
        <fullName evidence="5">Uncharacterized protein</fullName>
    </submittedName>
</protein>
<dbReference type="OrthoDB" id="2587356at2759"/>